<keyword evidence="3" id="KW-1133">Transmembrane helix</keyword>
<dbReference type="PIRSF" id="PIRSF005690">
    <property type="entry name" value="GerBA"/>
    <property type="match status" value="1"/>
</dbReference>
<evidence type="ECO:0000313" key="4">
    <source>
        <dbReference type="EMBL" id="MBB3111095.1"/>
    </source>
</evidence>
<evidence type="ECO:0000256" key="1">
    <source>
        <dbReference type="ARBA" id="ARBA00005278"/>
    </source>
</evidence>
<dbReference type="RefSeq" id="WP_183600968.1">
    <property type="nucleotide sequence ID" value="NZ_JACHXK010000006.1"/>
</dbReference>
<keyword evidence="3" id="KW-0812">Transmembrane</keyword>
<name>A0A7W5AYG7_9BACL</name>
<feature type="transmembrane region" description="Helical" evidence="3">
    <location>
        <begin position="365"/>
        <end position="385"/>
    </location>
</feature>
<comment type="similarity">
    <text evidence="1">Belongs to the GerABKA family.</text>
</comment>
<reference evidence="4 5" key="1">
    <citation type="submission" date="2020-08" db="EMBL/GenBank/DDBJ databases">
        <title>Genomic Encyclopedia of Type Strains, Phase III (KMG-III): the genomes of soil and plant-associated and newly described type strains.</title>
        <authorList>
            <person name="Whitman W."/>
        </authorList>
    </citation>
    <scope>NUCLEOTIDE SEQUENCE [LARGE SCALE GENOMIC DNA]</scope>
    <source>
        <strain evidence="4 5">CECT 5862</strain>
    </source>
</reference>
<evidence type="ECO:0000256" key="2">
    <source>
        <dbReference type="ARBA" id="ARBA00023136"/>
    </source>
</evidence>
<organism evidence="4 5">
    <name type="scientific">Paenibacillus phyllosphaerae</name>
    <dbReference type="NCBI Taxonomy" id="274593"/>
    <lineage>
        <taxon>Bacteria</taxon>
        <taxon>Bacillati</taxon>
        <taxon>Bacillota</taxon>
        <taxon>Bacilli</taxon>
        <taxon>Bacillales</taxon>
        <taxon>Paenibacillaceae</taxon>
        <taxon>Paenibacillus</taxon>
    </lineage>
</organism>
<dbReference type="InterPro" id="IPR004995">
    <property type="entry name" value="Spore_Ger"/>
</dbReference>
<protein>
    <submittedName>
        <fullName evidence="4">Spore germination protein KA</fullName>
    </submittedName>
</protein>
<feature type="transmembrane region" description="Helical" evidence="3">
    <location>
        <begin position="296"/>
        <end position="315"/>
    </location>
</feature>
<evidence type="ECO:0000256" key="3">
    <source>
        <dbReference type="SAM" id="Phobius"/>
    </source>
</evidence>
<dbReference type="GO" id="GO:0009847">
    <property type="term" value="P:spore germination"/>
    <property type="evidence" value="ECO:0007669"/>
    <property type="project" value="InterPro"/>
</dbReference>
<feature type="transmembrane region" description="Helical" evidence="3">
    <location>
        <begin position="417"/>
        <end position="441"/>
    </location>
</feature>
<dbReference type="InterPro" id="IPR050768">
    <property type="entry name" value="UPF0353/GerABKA_families"/>
</dbReference>
<feature type="transmembrane region" description="Helical" evidence="3">
    <location>
        <begin position="254"/>
        <end position="275"/>
    </location>
</feature>
<keyword evidence="5" id="KW-1185">Reference proteome</keyword>
<proteinExistence type="inferred from homology"/>
<comment type="caution">
    <text evidence="4">The sequence shown here is derived from an EMBL/GenBank/DDBJ whole genome shotgun (WGS) entry which is preliminary data.</text>
</comment>
<gene>
    <name evidence="4" type="ORF">FHS18_003163</name>
</gene>
<dbReference type="Proteomes" id="UP000570361">
    <property type="component" value="Unassembled WGS sequence"/>
</dbReference>
<dbReference type="AlphaFoldDB" id="A0A7W5AYG7"/>
<feature type="transmembrane region" description="Helical" evidence="3">
    <location>
        <begin position="391"/>
        <end position="410"/>
    </location>
</feature>
<sequence length="467" mass="51814">MEKSNASHSAASKIARMKESLELQFGHSDDLALYPLRVAGQEGLLCFLTTMTRSTSMMDNVVKPLVIQDLSGISREEDDLMTHIRKHVLAGLTTQLTDRSEGLAQKLGLGFAAIVLEGEPNLLLIDVKDLEVRAVSEPTTQNVVRGPKEGFTESATTNMSLIRRRIINDKLRFEKYELGEQTRTEVYLTYVEGEADERMLDAVRQRLNACSLVSLFDSGSLESLLSPEGIQLFPTVYNSERPDAICSLLLDQRIGVIVSGSPFVLITPALLHDFFQSPEDRYQWFVLSHFVRTIRYIAFFFSICMPALYVAITSYHQELIPTMLLTSIAAQREGIPFPAVIEIFLMELSFELLREASTRMPRIVGPSIAIAGALVLGEAAVQAGIVSNINVIVVSLAAISSYVAPIYSFASNIRLSRYALIVFGACLGLYGVIAGCAFLMIHLSRIETYGIPYVFSRYQRARNKTTC</sequence>
<dbReference type="Pfam" id="PF03323">
    <property type="entry name" value="GerA"/>
    <property type="match status" value="1"/>
</dbReference>
<dbReference type="EMBL" id="JACHXK010000006">
    <property type="protein sequence ID" value="MBB3111095.1"/>
    <property type="molecule type" value="Genomic_DNA"/>
</dbReference>
<accession>A0A7W5AYG7</accession>
<keyword evidence="2 3" id="KW-0472">Membrane</keyword>
<dbReference type="GO" id="GO:0016020">
    <property type="term" value="C:membrane"/>
    <property type="evidence" value="ECO:0007669"/>
    <property type="project" value="InterPro"/>
</dbReference>
<dbReference type="PANTHER" id="PTHR22550">
    <property type="entry name" value="SPORE GERMINATION PROTEIN"/>
    <property type="match status" value="1"/>
</dbReference>
<evidence type="ECO:0000313" key="5">
    <source>
        <dbReference type="Proteomes" id="UP000570361"/>
    </source>
</evidence>
<dbReference type="PANTHER" id="PTHR22550:SF5">
    <property type="entry name" value="LEUCINE ZIPPER PROTEIN 4"/>
    <property type="match status" value="1"/>
</dbReference>